<dbReference type="EMBL" id="QGKV02001507">
    <property type="protein sequence ID" value="KAF3528873.1"/>
    <property type="molecule type" value="Genomic_DNA"/>
</dbReference>
<keyword evidence="4" id="KW-1185">Reference proteome</keyword>
<evidence type="ECO:0000256" key="1">
    <source>
        <dbReference type="ARBA" id="ARBA00022737"/>
    </source>
</evidence>
<dbReference type="Pfam" id="PF13041">
    <property type="entry name" value="PPR_2"/>
    <property type="match status" value="1"/>
</dbReference>
<accession>A0ABQ7B9D4</accession>
<dbReference type="Gene3D" id="1.25.40.10">
    <property type="entry name" value="Tetratricopeptide repeat domain"/>
    <property type="match status" value="1"/>
</dbReference>
<proteinExistence type="predicted"/>
<dbReference type="PROSITE" id="PS51375">
    <property type="entry name" value="PPR"/>
    <property type="match status" value="1"/>
</dbReference>
<keyword evidence="1" id="KW-0677">Repeat</keyword>
<feature type="repeat" description="PPR" evidence="2">
    <location>
        <begin position="24"/>
        <end position="58"/>
    </location>
</feature>
<name>A0ABQ7B9D4_BRACR</name>
<dbReference type="NCBIfam" id="TIGR00756">
    <property type="entry name" value="PPR"/>
    <property type="match status" value="2"/>
</dbReference>
<sequence>MNLYARQGDVKHARKLFDRMPKRDVGSWTAMISGYSQRGYHRHAMLLFKQMRREPLRANDFTTGVF</sequence>
<dbReference type="InterPro" id="IPR002885">
    <property type="entry name" value="PPR_rpt"/>
</dbReference>
<dbReference type="Proteomes" id="UP000266723">
    <property type="component" value="Unassembled WGS sequence"/>
</dbReference>
<evidence type="ECO:0000313" key="3">
    <source>
        <dbReference type="EMBL" id="KAF3528873.1"/>
    </source>
</evidence>
<evidence type="ECO:0000256" key="2">
    <source>
        <dbReference type="PROSITE-ProRule" id="PRU00708"/>
    </source>
</evidence>
<dbReference type="InterPro" id="IPR046960">
    <property type="entry name" value="PPR_At4g14850-like_plant"/>
</dbReference>
<evidence type="ECO:0008006" key="5">
    <source>
        <dbReference type="Google" id="ProtNLM"/>
    </source>
</evidence>
<gene>
    <name evidence="3" type="ORF">DY000_02042219</name>
</gene>
<dbReference type="PANTHER" id="PTHR47926">
    <property type="entry name" value="PENTATRICOPEPTIDE REPEAT-CONTAINING PROTEIN"/>
    <property type="match status" value="1"/>
</dbReference>
<evidence type="ECO:0000313" key="4">
    <source>
        <dbReference type="Proteomes" id="UP000266723"/>
    </source>
</evidence>
<dbReference type="InterPro" id="IPR011990">
    <property type="entry name" value="TPR-like_helical_dom_sf"/>
</dbReference>
<protein>
    <recommendedName>
        <fullName evidence="5">Pentacotripeptide-repeat region of PRORP domain-containing protein</fullName>
    </recommendedName>
</protein>
<organism evidence="3 4">
    <name type="scientific">Brassica cretica</name>
    <name type="common">Mustard</name>
    <dbReference type="NCBI Taxonomy" id="69181"/>
    <lineage>
        <taxon>Eukaryota</taxon>
        <taxon>Viridiplantae</taxon>
        <taxon>Streptophyta</taxon>
        <taxon>Embryophyta</taxon>
        <taxon>Tracheophyta</taxon>
        <taxon>Spermatophyta</taxon>
        <taxon>Magnoliopsida</taxon>
        <taxon>eudicotyledons</taxon>
        <taxon>Gunneridae</taxon>
        <taxon>Pentapetalae</taxon>
        <taxon>rosids</taxon>
        <taxon>malvids</taxon>
        <taxon>Brassicales</taxon>
        <taxon>Brassicaceae</taxon>
        <taxon>Brassiceae</taxon>
        <taxon>Brassica</taxon>
    </lineage>
</organism>
<reference evidence="3 4" key="1">
    <citation type="journal article" date="2020" name="BMC Genomics">
        <title>Intraspecific diversification of the crop wild relative Brassica cretica Lam. using demographic model selection.</title>
        <authorList>
            <person name="Kioukis A."/>
            <person name="Michalopoulou V.A."/>
            <person name="Briers L."/>
            <person name="Pirintsos S."/>
            <person name="Studholme D.J."/>
            <person name="Pavlidis P."/>
            <person name="Sarris P.F."/>
        </authorList>
    </citation>
    <scope>NUCLEOTIDE SEQUENCE [LARGE SCALE GENOMIC DNA]</scope>
    <source>
        <strain evidence="4">cv. PFS-1207/04</strain>
    </source>
</reference>
<comment type="caution">
    <text evidence="3">The sequence shown here is derived from an EMBL/GenBank/DDBJ whole genome shotgun (WGS) entry which is preliminary data.</text>
</comment>